<protein>
    <recommendedName>
        <fullName evidence="4">SdpI/YhfL protein family</fullName>
    </recommendedName>
</protein>
<dbReference type="eggNOG" id="COG5658">
    <property type="taxonomic scope" value="Bacteria"/>
</dbReference>
<evidence type="ECO:0000313" key="2">
    <source>
        <dbReference type="EMBL" id="ADH93009.1"/>
    </source>
</evidence>
<dbReference type="EMBL" id="CP002045">
    <property type="protein sequence ID" value="ADH93009.1"/>
    <property type="molecule type" value="Genomic_DNA"/>
</dbReference>
<evidence type="ECO:0008006" key="4">
    <source>
        <dbReference type="Google" id="ProtNLM"/>
    </source>
</evidence>
<keyword evidence="3" id="KW-1185">Reference proteome</keyword>
<feature type="transmembrane region" description="Helical" evidence="1">
    <location>
        <begin position="61"/>
        <end position="80"/>
    </location>
</feature>
<reference evidence="2 3" key="1">
    <citation type="journal article" date="2010" name="Stand. Genomic Sci.">
        <title>Complete genome sequence of Arcanobacterium haemolyticum type strain (11018).</title>
        <authorList>
            <person name="Yasawong M."/>
            <person name="Teshima H."/>
            <person name="Lapidus A."/>
            <person name="Nolan M."/>
            <person name="Lucas S."/>
            <person name="Glavina Del Rio T."/>
            <person name="Tice H."/>
            <person name="Cheng J."/>
            <person name="Bruce D."/>
            <person name="Detter C."/>
            <person name="Tapia R."/>
            <person name="Han C."/>
            <person name="Goodwin L."/>
            <person name="Pitluck S."/>
            <person name="Liolios K."/>
            <person name="Ivanova N."/>
            <person name="Mavromatis K."/>
            <person name="Mikhailova N."/>
            <person name="Pati A."/>
            <person name="Chen A."/>
            <person name="Palaniappan K."/>
            <person name="Land M."/>
            <person name="Hauser L."/>
            <person name="Chang Y."/>
            <person name="Jeffries C."/>
            <person name="Rohde M."/>
            <person name="Sikorski J."/>
            <person name="Pukall R."/>
            <person name="Goker M."/>
            <person name="Woyke T."/>
            <person name="Bristow J."/>
            <person name="Eisen J."/>
            <person name="Markowitz V."/>
            <person name="Hugenholtz P."/>
            <person name="Kyrpides N."/>
            <person name="Klenk H."/>
        </authorList>
    </citation>
    <scope>NUCLEOTIDE SEQUENCE [LARGE SCALE GENOMIC DNA]</scope>
    <source>
        <strain evidence="3">ATCC 9345 / DSM 20595 / CCUG 17215 / LMG 16163 / NBRC 15585 / NCTC 8452 / 11018</strain>
    </source>
</reference>
<dbReference type="AlphaFoldDB" id="D7BK29"/>
<dbReference type="InterPro" id="IPR025962">
    <property type="entry name" value="SdpI/YhfL"/>
</dbReference>
<accession>D7BK29</accession>
<dbReference type="HOGENOM" id="CLU_155106_0_0_11"/>
<feature type="transmembrane region" description="Helical" evidence="1">
    <location>
        <begin position="86"/>
        <end position="106"/>
    </location>
</feature>
<evidence type="ECO:0000256" key="1">
    <source>
        <dbReference type="SAM" id="Phobius"/>
    </source>
</evidence>
<dbReference type="Proteomes" id="UP000000376">
    <property type="component" value="Chromosome"/>
</dbReference>
<name>D7BK29_ARCHD</name>
<feature type="transmembrane region" description="Helical" evidence="1">
    <location>
        <begin position="6"/>
        <end position="25"/>
    </location>
</feature>
<dbReference type="RefSeq" id="WP_013170500.1">
    <property type="nucleotide sequence ID" value="NC_014218.1"/>
</dbReference>
<organism evidence="2 3">
    <name type="scientific">Arcanobacterium haemolyticum (strain ATCC 9345 / DSM 20595 / CCM 5947 / CCUG 17215 / LMG 16163 / NBRC 15585 / NCTC 8452 / 11018)</name>
    <dbReference type="NCBI Taxonomy" id="644284"/>
    <lineage>
        <taxon>Bacteria</taxon>
        <taxon>Bacillati</taxon>
        <taxon>Actinomycetota</taxon>
        <taxon>Actinomycetes</taxon>
        <taxon>Actinomycetales</taxon>
        <taxon>Actinomycetaceae</taxon>
        <taxon>Arcanobacterium</taxon>
    </lineage>
</organism>
<evidence type="ECO:0000313" key="3">
    <source>
        <dbReference type="Proteomes" id="UP000000376"/>
    </source>
</evidence>
<gene>
    <name evidence="2" type="ordered locus">Arch_1306</name>
</gene>
<proteinExistence type="predicted"/>
<dbReference type="Pfam" id="PF13630">
    <property type="entry name" value="SdpI"/>
    <property type="match status" value="1"/>
</dbReference>
<keyword evidence="1" id="KW-0812">Transmembrane</keyword>
<dbReference type="STRING" id="644284.Arch_1306"/>
<dbReference type="OrthoDB" id="3173919at2"/>
<dbReference type="KEGG" id="ahe:Arch_1306"/>
<sequence>MGFWIFMFIITLLIPAALLLTWYLCPKFKTIHNASGYRTKRSMKNQDTWDFAQKYCARMSLYMFFPSLILAIAIMPTVISKSIDRIGWIGLGITIIQMISFVVIMISTEKALKNTFDESGNRM</sequence>
<keyword evidence="1" id="KW-1133">Transmembrane helix</keyword>
<keyword evidence="1" id="KW-0472">Membrane</keyword>